<evidence type="ECO:0000313" key="2">
    <source>
        <dbReference type="Proteomes" id="UP000198381"/>
    </source>
</evidence>
<name>A0ABX4CSR0_9FLAO</name>
<organism evidence="1 2">
    <name type="scientific">Flavobacterium plurextorum</name>
    <dbReference type="NCBI Taxonomy" id="1114867"/>
    <lineage>
        <taxon>Bacteria</taxon>
        <taxon>Pseudomonadati</taxon>
        <taxon>Bacteroidota</taxon>
        <taxon>Flavobacteriia</taxon>
        <taxon>Flavobacteriales</taxon>
        <taxon>Flavobacteriaceae</taxon>
        <taxon>Flavobacterium</taxon>
    </lineage>
</organism>
<evidence type="ECO:0000313" key="1">
    <source>
        <dbReference type="EMBL" id="OXB05163.1"/>
    </source>
</evidence>
<protein>
    <recommendedName>
        <fullName evidence="3">Mobilization protein</fullName>
    </recommendedName>
</protein>
<gene>
    <name evidence="1" type="ORF">B0A81_15780</name>
</gene>
<proteinExistence type="predicted"/>
<comment type="caution">
    <text evidence="1">The sequence shown here is derived from an EMBL/GenBank/DDBJ whole genome shotgun (WGS) entry which is preliminary data.</text>
</comment>
<sequence>MKNTTIKIMIMSQARTKIIMFRTTTIEKKIIEKKAKNRKMNTASFCRMVALERKNKSVFTEEELKAFENLHYIRNGFVKINNLLKDKDSLFASEVMKTVKQTDSVLKIFSDGRQS</sequence>
<dbReference type="Proteomes" id="UP000198381">
    <property type="component" value="Unassembled WGS sequence"/>
</dbReference>
<keyword evidence="2" id="KW-1185">Reference proteome</keyword>
<dbReference type="EMBL" id="MUHD01000029">
    <property type="protein sequence ID" value="OXB05163.1"/>
    <property type="molecule type" value="Genomic_DNA"/>
</dbReference>
<dbReference type="InterPro" id="IPR053842">
    <property type="entry name" value="NikA-like"/>
</dbReference>
<dbReference type="Pfam" id="PF21983">
    <property type="entry name" value="NikA-like"/>
    <property type="match status" value="1"/>
</dbReference>
<reference evidence="1 2" key="1">
    <citation type="submission" date="2016-11" db="EMBL/GenBank/DDBJ databases">
        <title>Whole genomes of Flavobacteriaceae.</title>
        <authorList>
            <person name="Stine C."/>
            <person name="Li C."/>
            <person name="Tadesse D."/>
        </authorList>
    </citation>
    <scope>NUCLEOTIDE SEQUENCE [LARGE SCALE GENOMIC DNA]</scope>
    <source>
        <strain evidence="1 2">CCUG 60112</strain>
    </source>
</reference>
<accession>A0ABX4CSR0</accession>
<evidence type="ECO:0008006" key="3">
    <source>
        <dbReference type="Google" id="ProtNLM"/>
    </source>
</evidence>